<accession>A0A858QBG8</accession>
<protein>
    <recommendedName>
        <fullName evidence="6">Probable membrane transporter protein</fullName>
    </recommendedName>
</protein>
<dbReference type="EMBL" id="CP046565">
    <property type="protein sequence ID" value="QJD31292.1"/>
    <property type="molecule type" value="Genomic_DNA"/>
</dbReference>
<evidence type="ECO:0000313" key="7">
    <source>
        <dbReference type="EMBL" id="QJD31292.1"/>
    </source>
</evidence>
<feature type="transmembrane region" description="Helical" evidence="6">
    <location>
        <begin position="181"/>
        <end position="202"/>
    </location>
</feature>
<name>A0A858QBG8_9GAMM</name>
<keyword evidence="8" id="KW-1185">Reference proteome</keyword>
<feature type="transmembrane region" description="Helical" evidence="6">
    <location>
        <begin position="6"/>
        <end position="35"/>
    </location>
</feature>
<keyword evidence="3 6" id="KW-0812">Transmembrane</keyword>
<dbReference type="PANTHER" id="PTHR43483:SF3">
    <property type="entry name" value="MEMBRANE TRANSPORTER PROTEIN HI_0806-RELATED"/>
    <property type="match status" value="1"/>
</dbReference>
<feature type="transmembrane region" description="Helical" evidence="6">
    <location>
        <begin position="47"/>
        <end position="69"/>
    </location>
</feature>
<feature type="transmembrane region" description="Helical" evidence="6">
    <location>
        <begin position="81"/>
        <end position="99"/>
    </location>
</feature>
<evidence type="ECO:0000313" key="8">
    <source>
        <dbReference type="Proteomes" id="UP000503004"/>
    </source>
</evidence>
<sequence>MYTTLVFYLAFGAIAGVASGLFGIGGGAIIVPFLVGLFPGQGVPESILMIMAVATSLATIVVTSVSSLRAHHRRGAVVWPLVWRLVPGIALGTVAGTIVADHLPTQRFKQSFAVFLMLVAVQVYRGRREEAAGEKPVSLGVLTGGGLVIGLLSALFGIGGGSLTVPFLLRCRQNIRHAVAISSACGFPIAVVGTLSYVVLGWDHPSLPAHSLGYIYWPAFLGIGAASALTAPYGAALAHRLPMQGLKRLFASVLFLLGARMLWKSVDPAWLGALNTGLETAAAAVPGLRSFLEP</sequence>
<reference evidence="8" key="1">
    <citation type="submission" date="2019-12" db="EMBL/GenBank/DDBJ databases">
        <authorList>
            <person name="Awala S.I."/>
            <person name="Rhee S.K."/>
        </authorList>
    </citation>
    <scope>NUCLEOTIDE SEQUENCE [LARGE SCALE GENOMIC DNA]</scope>
    <source>
        <strain evidence="8">IM1</strain>
    </source>
</reference>
<evidence type="ECO:0000256" key="1">
    <source>
        <dbReference type="ARBA" id="ARBA00004141"/>
    </source>
</evidence>
<comment type="similarity">
    <text evidence="2 6">Belongs to the 4-toluene sulfonate uptake permease (TSUP) (TC 2.A.102) family.</text>
</comment>
<feature type="transmembrane region" description="Helical" evidence="6">
    <location>
        <begin position="147"/>
        <end position="169"/>
    </location>
</feature>
<dbReference type="GO" id="GO:0005886">
    <property type="term" value="C:plasma membrane"/>
    <property type="evidence" value="ECO:0007669"/>
    <property type="project" value="UniProtKB-SubCell"/>
</dbReference>
<keyword evidence="4 6" id="KW-1133">Transmembrane helix</keyword>
<dbReference type="AlphaFoldDB" id="A0A858QBG8"/>
<keyword evidence="6" id="KW-1003">Cell membrane</keyword>
<gene>
    <name evidence="7" type="ORF">GNH96_02480</name>
</gene>
<evidence type="ECO:0000256" key="3">
    <source>
        <dbReference type="ARBA" id="ARBA00022692"/>
    </source>
</evidence>
<evidence type="ECO:0000256" key="6">
    <source>
        <dbReference type="RuleBase" id="RU363041"/>
    </source>
</evidence>
<dbReference type="PANTHER" id="PTHR43483">
    <property type="entry name" value="MEMBRANE TRANSPORTER PROTEIN HI_0806-RELATED"/>
    <property type="match status" value="1"/>
</dbReference>
<dbReference type="Pfam" id="PF01925">
    <property type="entry name" value="TauE"/>
    <property type="match status" value="1"/>
</dbReference>
<dbReference type="Proteomes" id="UP000503004">
    <property type="component" value="Chromosome"/>
</dbReference>
<comment type="subcellular location">
    <subcellularLocation>
        <location evidence="6">Cell membrane</location>
        <topology evidence="6">Multi-pass membrane protein</topology>
    </subcellularLocation>
    <subcellularLocation>
        <location evidence="1">Membrane</location>
        <topology evidence="1">Multi-pass membrane protein</topology>
    </subcellularLocation>
</comment>
<evidence type="ECO:0000256" key="5">
    <source>
        <dbReference type="ARBA" id="ARBA00023136"/>
    </source>
</evidence>
<evidence type="ECO:0000256" key="4">
    <source>
        <dbReference type="ARBA" id="ARBA00022989"/>
    </source>
</evidence>
<organism evidence="7 8">
    <name type="scientific">Methylococcus geothermalis</name>
    <dbReference type="NCBI Taxonomy" id="2681310"/>
    <lineage>
        <taxon>Bacteria</taxon>
        <taxon>Pseudomonadati</taxon>
        <taxon>Pseudomonadota</taxon>
        <taxon>Gammaproteobacteria</taxon>
        <taxon>Methylococcales</taxon>
        <taxon>Methylococcaceae</taxon>
        <taxon>Methylococcus</taxon>
    </lineage>
</organism>
<proteinExistence type="inferred from homology"/>
<feature type="transmembrane region" description="Helical" evidence="6">
    <location>
        <begin position="214"/>
        <end position="233"/>
    </location>
</feature>
<dbReference type="InterPro" id="IPR002781">
    <property type="entry name" value="TM_pro_TauE-like"/>
</dbReference>
<evidence type="ECO:0000256" key="2">
    <source>
        <dbReference type="ARBA" id="ARBA00009142"/>
    </source>
</evidence>
<dbReference type="KEGG" id="metu:GNH96_02480"/>
<keyword evidence="5 6" id="KW-0472">Membrane</keyword>